<evidence type="ECO:0000256" key="1">
    <source>
        <dbReference type="SAM" id="Phobius"/>
    </source>
</evidence>
<feature type="transmembrane region" description="Helical" evidence="1">
    <location>
        <begin position="60"/>
        <end position="78"/>
    </location>
</feature>
<keyword evidence="3" id="KW-1185">Reference proteome</keyword>
<dbReference type="Proteomes" id="UP001444071">
    <property type="component" value="Unassembled WGS sequence"/>
</dbReference>
<protein>
    <submittedName>
        <fullName evidence="2">Uncharacterized protein</fullName>
    </submittedName>
</protein>
<keyword evidence="1" id="KW-0472">Membrane</keyword>
<organism evidence="2 3">
    <name type="scientific">Xenotaenia resolanae</name>
    <dbReference type="NCBI Taxonomy" id="208358"/>
    <lineage>
        <taxon>Eukaryota</taxon>
        <taxon>Metazoa</taxon>
        <taxon>Chordata</taxon>
        <taxon>Craniata</taxon>
        <taxon>Vertebrata</taxon>
        <taxon>Euteleostomi</taxon>
        <taxon>Actinopterygii</taxon>
        <taxon>Neopterygii</taxon>
        <taxon>Teleostei</taxon>
        <taxon>Neoteleostei</taxon>
        <taxon>Acanthomorphata</taxon>
        <taxon>Ovalentaria</taxon>
        <taxon>Atherinomorphae</taxon>
        <taxon>Cyprinodontiformes</taxon>
        <taxon>Goodeidae</taxon>
        <taxon>Xenotaenia</taxon>
    </lineage>
</organism>
<accession>A0ABV0WJ44</accession>
<evidence type="ECO:0000313" key="3">
    <source>
        <dbReference type="Proteomes" id="UP001444071"/>
    </source>
</evidence>
<sequence length="113" mass="12900">MYFHPKQNAQQTTYYNIVLCFYLKQHNVALVVCSWSSRWKVKLCPSIRYFAASNTFSSRVVLYLALSIFSSALTSFHVPAITKPPYSMILPPPCVTIEMVCSVLCTVLDFLHI</sequence>
<keyword evidence="1" id="KW-1133">Transmembrane helix</keyword>
<name>A0ABV0WJ44_9TELE</name>
<dbReference type="EMBL" id="JAHRIM010052432">
    <property type="protein sequence ID" value="MEQ2269643.1"/>
    <property type="molecule type" value="Genomic_DNA"/>
</dbReference>
<keyword evidence="1" id="KW-0812">Transmembrane</keyword>
<evidence type="ECO:0000313" key="2">
    <source>
        <dbReference type="EMBL" id="MEQ2269643.1"/>
    </source>
</evidence>
<comment type="caution">
    <text evidence="2">The sequence shown here is derived from an EMBL/GenBank/DDBJ whole genome shotgun (WGS) entry which is preliminary data.</text>
</comment>
<proteinExistence type="predicted"/>
<reference evidence="2 3" key="1">
    <citation type="submission" date="2021-06" db="EMBL/GenBank/DDBJ databases">
        <authorList>
            <person name="Palmer J.M."/>
        </authorList>
    </citation>
    <scope>NUCLEOTIDE SEQUENCE [LARGE SCALE GENOMIC DNA]</scope>
    <source>
        <strain evidence="2 3">XR_2019</strain>
        <tissue evidence="2">Muscle</tissue>
    </source>
</reference>
<gene>
    <name evidence="2" type="ORF">XENORESO_007289</name>
</gene>